<evidence type="ECO:0000313" key="8">
    <source>
        <dbReference type="EMBL" id="PIN66431.1"/>
    </source>
</evidence>
<name>A0A2G9LIT2_HUBC1</name>
<dbReference type="NCBIfam" id="NF004043">
    <property type="entry name" value="PRK05560.1"/>
    <property type="match status" value="1"/>
</dbReference>
<proteinExistence type="inferred from homology"/>
<comment type="similarity">
    <text evidence="2">Belongs to the type II topoisomerase GyrA/ParC subunit family.</text>
</comment>
<dbReference type="InterPro" id="IPR050220">
    <property type="entry name" value="Type_II_DNA_Topoisomerases"/>
</dbReference>
<evidence type="ECO:0000313" key="10">
    <source>
        <dbReference type="EMBL" id="PIX28046.1"/>
    </source>
</evidence>
<dbReference type="SUPFAM" id="SSF101904">
    <property type="entry name" value="GyrA/ParC C-terminal domain-like"/>
    <property type="match status" value="1"/>
</dbReference>
<dbReference type="EMBL" id="PCUF01000038">
    <property type="protein sequence ID" value="PIN66431.1"/>
    <property type="molecule type" value="Genomic_DNA"/>
</dbReference>
<accession>A0A2H9RCH7</accession>
<reference evidence="8 12" key="2">
    <citation type="submission" date="2017-09" db="EMBL/GenBank/DDBJ databases">
        <title>Depth-based differentiation of microbial function through sediment-hosted aquifers and enrichment of novel symbionts in the deep terrestrial subsurface.</title>
        <authorList>
            <person name="Probst A.J."/>
            <person name="Ladd B."/>
            <person name="Jarett J.K."/>
            <person name="Geller-Mcgrath D.E."/>
            <person name="Sieber C.M."/>
            <person name="Emerson J.B."/>
            <person name="Anantharaman K."/>
            <person name="Thomas B.C."/>
            <person name="Malmstrom R."/>
            <person name="Stieglmeier M."/>
            <person name="Klingl A."/>
            <person name="Woyke T."/>
            <person name="Ryan C.M."/>
            <person name="Banfield J.F."/>
        </authorList>
    </citation>
    <scope>NUCLEOTIDE SEQUENCE [LARGE SCALE GENOMIC DNA]</scope>
    <source>
        <strain evidence="9">CG02_land_8_20_14_3_00_31_209</strain>
        <strain evidence="8">CG18_big_fil_WC_8_21_14_2_50_31_19</strain>
        <strain evidence="10">CG_4_8_14_3_um_filter</strain>
        <strain evidence="11">CG_4_9_14_0_8_um_filter_31_21</strain>
    </source>
</reference>
<gene>
    <name evidence="11" type="ORF">CO072_02335</name>
    <name evidence="9" type="ORF">COS22_00950</name>
    <name evidence="8" type="ORF">COW69_02435</name>
    <name evidence="10" type="ORF">COZ66_01630</name>
</gene>
<dbReference type="EMBL" id="PETW01000018">
    <property type="protein sequence ID" value="PIV46517.1"/>
    <property type="molecule type" value="Genomic_DNA"/>
</dbReference>
<dbReference type="EC" id="5.6.2.2" evidence="3"/>
<evidence type="ECO:0000313" key="11">
    <source>
        <dbReference type="EMBL" id="PJC01104.1"/>
    </source>
</evidence>
<evidence type="ECO:0000256" key="4">
    <source>
        <dbReference type="ARBA" id="ARBA00023029"/>
    </source>
</evidence>
<dbReference type="GO" id="GO:0005524">
    <property type="term" value="F:ATP binding"/>
    <property type="evidence" value="ECO:0007669"/>
    <property type="project" value="InterPro"/>
</dbReference>
<dbReference type="Proteomes" id="UP000229789">
    <property type="component" value="Unassembled WGS sequence"/>
</dbReference>
<accession>A0A2H9M8X4</accession>
<dbReference type="GO" id="GO:0003918">
    <property type="term" value="F:DNA topoisomerase type II (double strand cut, ATP-hydrolyzing) activity"/>
    <property type="evidence" value="ECO:0007669"/>
    <property type="project" value="UniProtKB-EC"/>
</dbReference>
<reference evidence="13 14" key="1">
    <citation type="submission" date="2017-09" db="EMBL/GenBank/DDBJ databases">
        <title>Depth-based differentiation of microbial function through sediment-hosted aquifers and enrichment of novel symbionts in the deep terrestrial subsurface.</title>
        <authorList>
            <person name="Probst A.J."/>
            <person name="Ladd B."/>
            <person name="Jarett J.K."/>
            <person name="Geller-Mcgrath D.E."/>
            <person name="Sieber C.M.K."/>
            <person name="Emerson J.B."/>
            <person name="Anantharaman K."/>
            <person name="Thomas B.C."/>
            <person name="Malmstrom R."/>
            <person name="Stieglmeier M."/>
            <person name="Klingl A."/>
            <person name="Woyke T."/>
            <person name="Ryan C.M."/>
            <person name="Banfield J.F."/>
        </authorList>
    </citation>
    <scope>NUCLEOTIDE SEQUENCE [LARGE SCALE GENOMIC DNA]</scope>
</reference>
<dbReference type="SUPFAM" id="SSF56719">
    <property type="entry name" value="Type II DNA topoisomerase"/>
    <property type="match status" value="1"/>
</dbReference>
<dbReference type="Gene3D" id="2.120.10.90">
    <property type="entry name" value="DNA gyrase/topoisomerase IV, subunit A, C-terminal"/>
    <property type="match status" value="1"/>
</dbReference>
<dbReference type="InterPro" id="IPR035516">
    <property type="entry name" value="Gyrase/topoIV_suA_C"/>
</dbReference>
<dbReference type="FunFam" id="1.10.268.10:FF:000001">
    <property type="entry name" value="DNA gyrase subunit A"/>
    <property type="match status" value="1"/>
</dbReference>
<evidence type="ECO:0000313" key="9">
    <source>
        <dbReference type="EMBL" id="PIV46517.1"/>
    </source>
</evidence>
<dbReference type="GO" id="GO:0006265">
    <property type="term" value="P:DNA topological change"/>
    <property type="evidence" value="ECO:0007669"/>
    <property type="project" value="InterPro"/>
</dbReference>
<dbReference type="InterPro" id="IPR006691">
    <property type="entry name" value="GyrA/parC_rep"/>
</dbReference>
<dbReference type="Pfam" id="PF00521">
    <property type="entry name" value="DNA_topoisoIV"/>
    <property type="match status" value="1"/>
</dbReference>
<keyword evidence="6" id="KW-0413">Isomerase</keyword>
<dbReference type="EMBL" id="PFIH01000040">
    <property type="protein sequence ID" value="PIX28046.1"/>
    <property type="molecule type" value="Genomic_DNA"/>
</dbReference>
<evidence type="ECO:0000256" key="1">
    <source>
        <dbReference type="ARBA" id="ARBA00000185"/>
    </source>
</evidence>
<dbReference type="InterPro" id="IPR002205">
    <property type="entry name" value="Topo_IIA_dom_A"/>
</dbReference>
<dbReference type="NCBIfam" id="TIGR01063">
    <property type="entry name" value="gyrA"/>
    <property type="match status" value="1"/>
</dbReference>
<dbReference type="Proteomes" id="UP000231449">
    <property type="component" value="Unassembled WGS sequence"/>
</dbReference>
<keyword evidence="5" id="KW-0238">DNA-binding</keyword>
<organism evidence="8 12">
    <name type="scientific">Huberarchaeum crystalense</name>
    <dbReference type="NCBI Taxonomy" id="2014257"/>
    <lineage>
        <taxon>Archaea</taxon>
        <taxon>Candidatus Huberarchaeota</taxon>
        <taxon>Candidatus Huberarchaeia</taxon>
        <taxon>Candidatus Huberarchaeales</taxon>
        <taxon>Candidatus Huberarchaeaceae</taxon>
        <taxon>Candidatus Huberarchaeum</taxon>
    </lineage>
</organism>
<comment type="catalytic activity">
    <reaction evidence="1">
        <text>ATP-dependent breakage, passage and rejoining of double-stranded DNA.</text>
        <dbReference type="EC" id="5.6.2.2"/>
    </reaction>
</comment>
<evidence type="ECO:0000256" key="3">
    <source>
        <dbReference type="ARBA" id="ARBA00012895"/>
    </source>
</evidence>
<comment type="caution">
    <text evidence="8">The sequence shown here is derived from an EMBL/GenBank/DDBJ whole genome shotgun (WGS) entry which is preliminary data.</text>
</comment>
<dbReference type="NCBIfam" id="NF004044">
    <property type="entry name" value="PRK05561.1"/>
    <property type="match status" value="1"/>
</dbReference>
<feature type="domain" description="Topo IIA-type catalytic" evidence="7">
    <location>
        <begin position="31"/>
        <end position="491"/>
    </location>
</feature>
<accession>A0A2H9N2C7</accession>
<protein>
    <recommendedName>
        <fullName evidence="3">DNA topoisomerase (ATP-hydrolyzing)</fullName>
        <ecNumber evidence="3">5.6.2.2</ecNumber>
    </recommendedName>
</protein>
<dbReference type="Proteomes" id="UP000230477">
    <property type="component" value="Unassembled WGS sequence"/>
</dbReference>
<dbReference type="GO" id="GO:0005737">
    <property type="term" value="C:cytoplasm"/>
    <property type="evidence" value="ECO:0007669"/>
    <property type="project" value="TreeGrafter"/>
</dbReference>
<dbReference type="Gene3D" id="1.10.268.10">
    <property type="entry name" value="Topoisomerase, domain 3"/>
    <property type="match status" value="1"/>
</dbReference>
<evidence type="ECO:0000313" key="12">
    <source>
        <dbReference type="Proteomes" id="UP000229789"/>
    </source>
</evidence>
<evidence type="ECO:0000313" key="13">
    <source>
        <dbReference type="Proteomes" id="UP000230477"/>
    </source>
</evidence>
<accession>A0A2G9LIT2</accession>
<sequence length="805" mass="90212">MVQKIIDSEISNELKKSYLTYAMSVIVSRALPDVRDGLKPVQRRILYSMYELGLTKGAKTKKCARIVGDVMGKYHPHGDSAIYGALVRLAQNFSMRYTLIEGQGNFGSIDGDPPAAMRYTEAKLEGITTNFLDDINKETVDFIPSYDNTNQEPVLLPTKIPNVLLNGSSGIAVGMATNILPYNLTEIMTCLIYIIDEPSANLDDLEKIIKGPDFPTGGTILGNKGIRDTHMTGKGAITVRANAEFTDNEIIITEIPYLVNKSDVILKIASLVREKKIDGISSIRDESDKKGMRIYIKTSKGADPEFVFKHLCKLTELQTTLYANTLALINNQPKLFSLREMLEEFIKFRQLIVLNRTKFLLKKAQERKHIVDGLIIAVNNIDIVIDLVKKAKQIEEAKQNLKTKFSLSNIQVDNILAMQLRRLTALEQNELKNEQTELNQKIKDCQEAIVSPEKILYIIKKEFREILEKFGDKRKTQITVEESQDVDDEDLIKDKGCLITLSYNQFIKRRDVATQQRRGGVGSRSFSSTADDFVETIIKANTKDLLLFFTDHGKIFWQKAYKIQEMGRNARGSSVRNLFNLSEGEKITKILISPKIVNDDDFVLFATENGKVKLTALSEYSNPRSSGLIAINLRKKDKVVDVFVVNPKQSVFLATKLGKLNKFLVDEVRAVGRSAIGVIGIDLKKNDKVVSAGIANPNETILTITEFGYGKRTPVESYSLTHRAGVGVININITNKTGQVIKAHCVRSENNLIIVTTRGMIINTSLDQISIIGRNTQGVRLIKLKENDKVVDCTVFEEDFSVNID</sequence>
<dbReference type="PROSITE" id="PS52040">
    <property type="entry name" value="TOPO_IIA"/>
    <property type="match status" value="1"/>
</dbReference>
<dbReference type="Gene3D" id="3.90.199.10">
    <property type="entry name" value="Topoisomerase II, domain 5"/>
    <property type="match status" value="1"/>
</dbReference>
<dbReference type="SMART" id="SM00434">
    <property type="entry name" value="TOP4c"/>
    <property type="match status" value="1"/>
</dbReference>
<evidence type="ECO:0000313" key="14">
    <source>
        <dbReference type="Proteomes" id="UP000231232"/>
    </source>
</evidence>
<dbReference type="InterPro" id="IPR013760">
    <property type="entry name" value="Topo_IIA-like_dom_sf"/>
</dbReference>
<evidence type="ECO:0000256" key="2">
    <source>
        <dbReference type="ARBA" id="ARBA00008263"/>
    </source>
</evidence>
<dbReference type="Pfam" id="PF03989">
    <property type="entry name" value="DNA_gyraseA_C"/>
    <property type="match status" value="5"/>
</dbReference>
<dbReference type="CDD" id="cd00187">
    <property type="entry name" value="TOP4c"/>
    <property type="match status" value="1"/>
</dbReference>
<dbReference type="GO" id="GO:0003677">
    <property type="term" value="F:DNA binding"/>
    <property type="evidence" value="ECO:0007669"/>
    <property type="project" value="UniProtKB-KW"/>
</dbReference>
<dbReference type="AlphaFoldDB" id="A0A2G9LIT2"/>
<evidence type="ECO:0000259" key="7">
    <source>
        <dbReference type="PROSITE" id="PS52040"/>
    </source>
</evidence>
<dbReference type="EMBL" id="PFSX01000064">
    <property type="protein sequence ID" value="PJC01104.1"/>
    <property type="molecule type" value="Genomic_DNA"/>
</dbReference>
<keyword evidence="4" id="KW-0799">Topoisomerase</keyword>
<dbReference type="GO" id="GO:0009330">
    <property type="term" value="C:DNA topoisomerase type II (double strand cut, ATP-hydrolyzing) complex"/>
    <property type="evidence" value="ECO:0007669"/>
    <property type="project" value="TreeGrafter"/>
</dbReference>
<dbReference type="Gene3D" id="3.30.1360.40">
    <property type="match status" value="1"/>
</dbReference>
<dbReference type="InterPro" id="IPR013757">
    <property type="entry name" value="Topo_IIA_A_a_sf"/>
</dbReference>
<dbReference type="PANTHER" id="PTHR43493">
    <property type="entry name" value="DNA GYRASE/TOPOISOMERASE SUBUNIT A"/>
    <property type="match status" value="1"/>
</dbReference>
<dbReference type="Proteomes" id="UP000231232">
    <property type="component" value="Unassembled WGS sequence"/>
</dbReference>
<dbReference type="PANTHER" id="PTHR43493:SF5">
    <property type="entry name" value="DNA GYRASE SUBUNIT A, CHLOROPLASTIC_MITOCHONDRIAL"/>
    <property type="match status" value="1"/>
</dbReference>
<dbReference type="InterPro" id="IPR013758">
    <property type="entry name" value="Topo_IIA_A/C_ab"/>
</dbReference>
<evidence type="ECO:0000256" key="5">
    <source>
        <dbReference type="ARBA" id="ARBA00023125"/>
    </source>
</evidence>
<evidence type="ECO:0000256" key="6">
    <source>
        <dbReference type="ARBA" id="ARBA00023235"/>
    </source>
</evidence>